<dbReference type="PANTHER" id="PTHR30203:SF25">
    <property type="entry name" value="OUTER MEMBRANE PROTEIN-RELATED"/>
    <property type="match status" value="1"/>
</dbReference>
<evidence type="ECO:0000313" key="4">
    <source>
        <dbReference type="EMBL" id="RVT41963.1"/>
    </source>
</evidence>
<dbReference type="PANTHER" id="PTHR30203">
    <property type="entry name" value="OUTER MEMBRANE CATION EFFLUX PROTEIN"/>
    <property type="match status" value="1"/>
</dbReference>
<dbReference type="SUPFAM" id="SSF56954">
    <property type="entry name" value="Outer membrane efflux proteins (OEP)"/>
    <property type="match status" value="1"/>
</dbReference>
<sequence length="484" mass="50454">MRYPVVLICGTALALSACAAGPDYRAPGGASLGVPSAYATRQGAALSEAELAAWWRRFNDPVLDALIDKAIAGNLDIAQASARLDQSREALRQAGASFLPSISASGSGGRNFREGTTGFQTDGNGNVIGGSSGGSSNQYSGNLRASWEIDLFGRIRRSVEASRADVAASGYSLANVQVAIIGETVRNYVIVRLAQERLVIAREQLATAQDNFDIARWRVEAGLVSTLDQEQARTQLAQQAAAIPNLETSLANALNRLAVLTGEAPGEATRALQTVAPVPQPPADIATGIPADTLRQRPDVLQAERALAGATARIGVAESALYPQLSLSGSLSTTAVTLGSLGDIITGSLFGNLTQLIFDGGLTASRVRAQEAAAREAFSAYRSTVLTAIEDVENALVADRTARERVIQLTIALDAARNSAILARSQYQAGLTDFQTLLSAEQSLLSARDGLATAKADQVQAVAQLYGALGGGWQTTNATNGSSE</sequence>
<dbReference type="EMBL" id="RZUL01000002">
    <property type="protein sequence ID" value="RVT41963.1"/>
    <property type="molecule type" value="Genomic_DNA"/>
</dbReference>
<feature type="signal peptide" evidence="2">
    <location>
        <begin position="1"/>
        <end position="19"/>
    </location>
</feature>
<evidence type="ECO:0000256" key="3">
    <source>
        <dbReference type="SAM" id="MobiDB-lite"/>
    </source>
</evidence>
<organism evidence="4 5">
    <name type="scientific">Sphingobium algorifonticola</name>
    <dbReference type="NCBI Taxonomy" id="2008318"/>
    <lineage>
        <taxon>Bacteria</taxon>
        <taxon>Pseudomonadati</taxon>
        <taxon>Pseudomonadota</taxon>
        <taxon>Alphaproteobacteria</taxon>
        <taxon>Sphingomonadales</taxon>
        <taxon>Sphingomonadaceae</taxon>
        <taxon>Sphingobium</taxon>
    </lineage>
</organism>
<comment type="caution">
    <text evidence="4">The sequence shown here is derived from an EMBL/GenBank/DDBJ whole genome shotgun (WGS) entry which is preliminary data.</text>
</comment>
<keyword evidence="2" id="KW-1134">Transmembrane beta strand</keyword>
<dbReference type="Pfam" id="PF02321">
    <property type="entry name" value="OEP"/>
    <property type="match status" value="2"/>
</dbReference>
<gene>
    <name evidence="4" type="ORF">ENE74_06840</name>
</gene>
<keyword evidence="5" id="KW-1185">Reference proteome</keyword>
<dbReference type="InterPro" id="IPR003423">
    <property type="entry name" value="OMP_efflux"/>
</dbReference>
<protein>
    <submittedName>
        <fullName evidence="4">Efflux transporter outer membrane subunit</fullName>
    </submittedName>
</protein>
<keyword evidence="2" id="KW-0449">Lipoprotein</keyword>
<evidence type="ECO:0000256" key="2">
    <source>
        <dbReference type="RuleBase" id="RU362097"/>
    </source>
</evidence>
<dbReference type="RefSeq" id="WP_127690142.1">
    <property type="nucleotide sequence ID" value="NZ_RZUL01000002.1"/>
</dbReference>
<dbReference type="GO" id="GO:0005886">
    <property type="term" value="C:plasma membrane"/>
    <property type="evidence" value="ECO:0007669"/>
    <property type="project" value="UniProtKB-SubCell"/>
</dbReference>
<comment type="similarity">
    <text evidence="1 2">Belongs to the outer membrane factor (OMF) (TC 1.B.17) family.</text>
</comment>
<dbReference type="PROSITE" id="PS51257">
    <property type="entry name" value="PROKAR_LIPOPROTEIN"/>
    <property type="match status" value="1"/>
</dbReference>
<reference evidence="4 5" key="1">
    <citation type="submission" date="2019-01" db="EMBL/GenBank/DDBJ databases">
        <authorList>
            <person name="Chen W.-M."/>
        </authorList>
    </citation>
    <scope>NUCLEOTIDE SEQUENCE [LARGE SCALE GENOMIC DNA]</scope>
    <source>
        <strain evidence="4 5">TLA-22</strain>
    </source>
</reference>
<feature type="chain" id="PRO_5018816629" evidence="2">
    <location>
        <begin position="20"/>
        <end position="484"/>
    </location>
</feature>
<evidence type="ECO:0000256" key="1">
    <source>
        <dbReference type="ARBA" id="ARBA00007613"/>
    </source>
</evidence>
<keyword evidence="2" id="KW-0812">Transmembrane</keyword>
<accession>A0A437J992</accession>
<dbReference type="Proteomes" id="UP000282977">
    <property type="component" value="Unassembled WGS sequence"/>
</dbReference>
<dbReference type="InterPro" id="IPR010131">
    <property type="entry name" value="MdtP/NodT-like"/>
</dbReference>
<name>A0A437J992_9SPHN</name>
<keyword evidence="2" id="KW-0564">Palmitate</keyword>
<keyword evidence="2" id="KW-0732">Signal</keyword>
<feature type="region of interest" description="Disordered" evidence="3">
    <location>
        <begin position="105"/>
        <end position="137"/>
    </location>
</feature>
<dbReference type="GO" id="GO:0015562">
    <property type="term" value="F:efflux transmembrane transporter activity"/>
    <property type="evidence" value="ECO:0007669"/>
    <property type="project" value="InterPro"/>
</dbReference>
<keyword evidence="2" id="KW-0472">Membrane</keyword>
<dbReference type="OrthoDB" id="9783100at2"/>
<comment type="subcellular location">
    <subcellularLocation>
        <location evidence="2">Cell membrane</location>
        <topology evidence="2">Lipid-anchor</topology>
    </subcellularLocation>
</comment>
<dbReference type="NCBIfam" id="TIGR01845">
    <property type="entry name" value="outer_NodT"/>
    <property type="match status" value="1"/>
</dbReference>
<evidence type="ECO:0000313" key="5">
    <source>
        <dbReference type="Proteomes" id="UP000282977"/>
    </source>
</evidence>
<dbReference type="Gene3D" id="1.20.1600.10">
    <property type="entry name" value="Outer membrane efflux proteins (OEP)"/>
    <property type="match status" value="1"/>
</dbReference>
<dbReference type="Gene3D" id="2.20.200.10">
    <property type="entry name" value="Outer membrane efflux proteins (OEP)"/>
    <property type="match status" value="1"/>
</dbReference>
<proteinExistence type="inferred from homology"/>
<dbReference type="AlphaFoldDB" id="A0A437J992"/>